<dbReference type="GO" id="GO:1902670">
    <property type="term" value="F:carbon dioxide binding"/>
    <property type="evidence" value="ECO:0007669"/>
    <property type="project" value="TreeGrafter"/>
</dbReference>
<dbReference type="GO" id="GO:0005506">
    <property type="term" value="F:iron ion binding"/>
    <property type="evidence" value="ECO:0007669"/>
    <property type="project" value="TreeGrafter"/>
</dbReference>
<dbReference type="Pfam" id="PF01455">
    <property type="entry name" value="HupF_HypC"/>
    <property type="match status" value="1"/>
</dbReference>
<comment type="similarity">
    <text evidence="1">Belongs to the HupF/HypC family.</text>
</comment>
<evidence type="ECO:0000313" key="2">
    <source>
        <dbReference type="EMBL" id="AKB79640.1"/>
    </source>
</evidence>
<dbReference type="PATRIC" id="fig|1434110.4.peg.4065"/>
<dbReference type="PRINTS" id="PR00445">
    <property type="entry name" value="HUPFHYPC"/>
</dbReference>
<dbReference type="Gene3D" id="2.30.30.140">
    <property type="match status" value="1"/>
</dbReference>
<evidence type="ECO:0000313" key="3">
    <source>
        <dbReference type="Proteomes" id="UP000033101"/>
    </source>
</evidence>
<dbReference type="GO" id="GO:0051604">
    <property type="term" value="P:protein maturation"/>
    <property type="evidence" value="ECO:0007669"/>
    <property type="project" value="TreeGrafter"/>
</dbReference>
<sequence>MCIAIPGMIKAIVDENTATVDMGGICRDVNMDLLGGATADLLGKYVLVHVGYAISEISKEESEETMRLLKQLSGLEDSNFFETGFSGEADVE</sequence>
<dbReference type="NCBIfam" id="TIGR00074">
    <property type="entry name" value="hypC_hupF"/>
    <property type="match status" value="1"/>
</dbReference>
<protein>
    <submittedName>
        <fullName evidence="2">[NiFe] hydrogenase metallocenter assembly protein HypC</fullName>
    </submittedName>
</protein>
<dbReference type="PANTHER" id="PTHR35177">
    <property type="entry name" value="HYDROGENASE MATURATION FACTOR HYBG"/>
    <property type="match status" value="1"/>
</dbReference>
<gene>
    <name evidence="2" type="ORF">MSHOH_3157</name>
</gene>
<dbReference type="InterPro" id="IPR001109">
    <property type="entry name" value="Hydrogenase_HupF/HypC"/>
</dbReference>
<keyword evidence="3" id="KW-1185">Reference proteome</keyword>
<dbReference type="STRING" id="1434110.MSHOH_3157"/>
<dbReference type="Proteomes" id="UP000033101">
    <property type="component" value="Chromosome"/>
</dbReference>
<dbReference type="HOGENOM" id="CLU_159381_1_0_2"/>
<evidence type="ECO:0000256" key="1">
    <source>
        <dbReference type="ARBA" id="ARBA00006018"/>
    </source>
</evidence>
<dbReference type="FunFam" id="2.30.30.140:FF:000022">
    <property type="entry name" value="Hydrogenase assembly chaperone HybG"/>
    <property type="match status" value="1"/>
</dbReference>
<dbReference type="EMBL" id="CP009516">
    <property type="protein sequence ID" value="AKB79640.1"/>
    <property type="molecule type" value="Genomic_DNA"/>
</dbReference>
<proteinExistence type="inferred from homology"/>
<dbReference type="RefSeq" id="WP_048141429.1">
    <property type="nucleotide sequence ID" value="NZ_BBCW01000066.1"/>
</dbReference>
<dbReference type="SUPFAM" id="SSF159127">
    <property type="entry name" value="HupF/HypC-like"/>
    <property type="match status" value="1"/>
</dbReference>
<dbReference type="PANTHER" id="PTHR35177:SF2">
    <property type="entry name" value="HYDROGENASE MATURATION FACTOR HYBG"/>
    <property type="match status" value="1"/>
</dbReference>
<dbReference type="OrthoDB" id="43695at2157"/>
<dbReference type="GeneID" id="24832484"/>
<name>A0A0E3WVE4_9EURY</name>
<reference evidence="2 3" key="1">
    <citation type="submission" date="2014-07" db="EMBL/GenBank/DDBJ databases">
        <title>Methanogenic archaea and the global carbon cycle.</title>
        <authorList>
            <person name="Henriksen J.R."/>
            <person name="Luke J."/>
            <person name="Reinhart S."/>
            <person name="Benedict M.N."/>
            <person name="Youngblut N.D."/>
            <person name="Metcalf M.E."/>
            <person name="Whitaker R.J."/>
            <person name="Metcalf W.W."/>
        </authorList>
    </citation>
    <scope>NUCLEOTIDE SEQUENCE [LARGE SCALE GENOMIC DNA]</scope>
    <source>
        <strain evidence="2 3">HB-1</strain>
    </source>
</reference>
<dbReference type="KEGG" id="mhor:MSHOH_3157"/>
<dbReference type="AlphaFoldDB" id="A0A0E3WVE4"/>
<accession>A0A0E3WVE4</accession>
<organism evidence="2 3">
    <name type="scientific">Methanosarcina horonobensis HB-1 = JCM 15518</name>
    <dbReference type="NCBI Taxonomy" id="1434110"/>
    <lineage>
        <taxon>Archaea</taxon>
        <taxon>Methanobacteriati</taxon>
        <taxon>Methanobacteriota</taxon>
        <taxon>Stenosarchaea group</taxon>
        <taxon>Methanomicrobia</taxon>
        <taxon>Methanosarcinales</taxon>
        <taxon>Methanosarcinaceae</taxon>
        <taxon>Methanosarcina</taxon>
    </lineage>
</organism>